<dbReference type="RefSeq" id="WP_193149747.1">
    <property type="nucleotide sequence ID" value="NZ_CP041235.1"/>
</dbReference>
<name>A0A7M1B4J2_9BACT</name>
<accession>A0A7M1B4J2</accession>
<organism evidence="1 2">
    <name type="scientific">Sulfurimonas sediminis</name>
    <dbReference type="NCBI Taxonomy" id="2590020"/>
    <lineage>
        <taxon>Bacteria</taxon>
        <taxon>Pseudomonadati</taxon>
        <taxon>Campylobacterota</taxon>
        <taxon>Epsilonproteobacteria</taxon>
        <taxon>Campylobacterales</taxon>
        <taxon>Sulfurimonadaceae</taxon>
        <taxon>Sulfurimonas</taxon>
    </lineage>
</organism>
<sequence>MELEIEKIEDLPKRLQFSLKELEEYGVISRSTAKLRIRQGKLKIRKEGIKTYVTREEAIRYFYSTFQ</sequence>
<protein>
    <recommendedName>
        <fullName evidence="3">DNA-binding protein</fullName>
    </recommendedName>
</protein>
<dbReference type="KEGG" id="ssei:FJR45_06560"/>
<dbReference type="EMBL" id="CP041235">
    <property type="protein sequence ID" value="QOP43628.1"/>
    <property type="molecule type" value="Genomic_DNA"/>
</dbReference>
<dbReference type="Proteomes" id="UP000593719">
    <property type="component" value="Chromosome"/>
</dbReference>
<evidence type="ECO:0008006" key="3">
    <source>
        <dbReference type="Google" id="ProtNLM"/>
    </source>
</evidence>
<dbReference type="AlphaFoldDB" id="A0A7M1B4J2"/>
<evidence type="ECO:0000313" key="2">
    <source>
        <dbReference type="Proteomes" id="UP000593719"/>
    </source>
</evidence>
<proteinExistence type="predicted"/>
<reference evidence="1 2" key="1">
    <citation type="submission" date="2019-06" db="EMBL/GenBank/DDBJ databases">
        <title>Sulfurimonas gotlandica sp. nov., a chemoautotrophic and psychrotolerant epsilonproteobacterium isolated from a pelagic redoxcline, and an emended description of the genus Sulfurimonas.</title>
        <authorList>
            <person name="Wang S."/>
            <person name="Jiang L."/>
            <person name="Shao Z."/>
        </authorList>
    </citation>
    <scope>NUCLEOTIDE SEQUENCE [LARGE SCALE GENOMIC DNA]</scope>
    <source>
        <strain evidence="1 2">S2-6</strain>
    </source>
</reference>
<evidence type="ECO:0000313" key="1">
    <source>
        <dbReference type="EMBL" id="QOP43628.1"/>
    </source>
</evidence>
<keyword evidence="2" id="KW-1185">Reference proteome</keyword>
<gene>
    <name evidence="1" type="ORF">FJR45_06560</name>
</gene>